<dbReference type="AlphaFoldDB" id="A0A3L9XXK3"/>
<feature type="transmembrane region" description="Helical" evidence="1">
    <location>
        <begin position="6"/>
        <end position="27"/>
    </location>
</feature>
<keyword evidence="1" id="KW-0812">Transmembrane</keyword>
<keyword evidence="4" id="KW-1185">Reference proteome</keyword>
<name>A0A3L9XXK3_9RHOB</name>
<evidence type="ECO:0000313" key="3">
    <source>
        <dbReference type="EMBL" id="RMA41259.1"/>
    </source>
</evidence>
<proteinExistence type="predicted"/>
<dbReference type="RefSeq" id="WP_121898979.1">
    <property type="nucleotide sequence ID" value="NZ_RCNT01000008.1"/>
</dbReference>
<feature type="domain" description="RNase NYN" evidence="2">
    <location>
        <begin position="35"/>
        <end position="146"/>
    </location>
</feature>
<dbReference type="Pfam" id="PF11977">
    <property type="entry name" value="RNase_Zc3h12a"/>
    <property type="match status" value="1"/>
</dbReference>
<dbReference type="OrthoDB" id="5196680at2"/>
<keyword evidence="1" id="KW-1133">Transmembrane helix</keyword>
<dbReference type="InterPro" id="IPR021869">
    <property type="entry name" value="RNase_Zc3h12_NYN"/>
</dbReference>
<comment type="caution">
    <text evidence="3">The sequence shown here is derived from an EMBL/GenBank/DDBJ whole genome shotgun (WGS) entry which is preliminary data.</text>
</comment>
<organism evidence="3 4">
    <name type="scientific">Rhodophyticola porphyridii</name>
    <dbReference type="NCBI Taxonomy" id="1852017"/>
    <lineage>
        <taxon>Bacteria</taxon>
        <taxon>Pseudomonadati</taxon>
        <taxon>Pseudomonadota</taxon>
        <taxon>Alphaproteobacteria</taxon>
        <taxon>Rhodobacterales</taxon>
        <taxon>Roseobacteraceae</taxon>
        <taxon>Rhodophyticola</taxon>
    </lineage>
</organism>
<dbReference type="Proteomes" id="UP000281343">
    <property type="component" value="Unassembled WGS sequence"/>
</dbReference>
<dbReference type="Gene3D" id="3.40.50.11980">
    <property type="match status" value="1"/>
</dbReference>
<evidence type="ECO:0000313" key="4">
    <source>
        <dbReference type="Proteomes" id="UP000281343"/>
    </source>
</evidence>
<evidence type="ECO:0000259" key="2">
    <source>
        <dbReference type="Pfam" id="PF11977"/>
    </source>
</evidence>
<gene>
    <name evidence="3" type="ORF">D9R08_15520</name>
</gene>
<accession>A0A3L9XXK3</accession>
<reference evidence="3 4" key="1">
    <citation type="submission" date="2018-10" db="EMBL/GenBank/DDBJ databases">
        <authorList>
            <person name="Jung H.S."/>
            <person name="Jeon C.O."/>
        </authorList>
    </citation>
    <scope>NUCLEOTIDE SEQUENCE [LARGE SCALE GENOMIC DNA]</scope>
    <source>
        <strain evidence="3 4">MA-7-27</strain>
    </source>
</reference>
<keyword evidence="1" id="KW-0472">Membrane</keyword>
<sequence>MLYISDIAVLATACGFLAVLLLLLVLVRRHKGRGKPVVIDGSNVMHWDGEAPKLRTLQIVISALKAKGFQPGIVFDANAGYKLVNRYLDDRHFAELLKLPASRVLVVPKGQPADPIILAAARDVGGKVITNDRFSDWAGDFPEVKETGHLLRGGFRDGKLWLDEAA</sequence>
<protein>
    <recommendedName>
        <fullName evidence="2">RNase NYN domain-containing protein</fullName>
    </recommendedName>
</protein>
<dbReference type="EMBL" id="RCNT01000008">
    <property type="protein sequence ID" value="RMA41259.1"/>
    <property type="molecule type" value="Genomic_DNA"/>
</dbReference>
<evidence type="ECO:0000256" key="1">
    <source>
        <dbReference type="SAM" id="Phobius"/>
    </source>
</evidence>